<dbReference type="InterPro" id="IPR011761">
    <property type="entry name" value="ATP-grasp"/>
</dbReference>
<comment type="caution">
    <text evidence="3">The sequence shown here is derived from an EMBL/GenBank/DDBJ whole genome shotgun (WGS) entry which is preliminary data.</text>
</comment>
<dbReference type="PANTHER" id="PTHR21621">
    <property type="entry name" value="RIBOSOMAL PROTEIN S6 MODIFICATION PROTEIN"/>
    <property type="match status" value="1"/>
</dbReference>
<dbReference type="GO" id="GO:0005524">
    <property type="term" value="F:ATP binding"/>
    <property type="evidence" value="ECO:0007669"/>
    <property type="project" value="UniProtKB-UniRule"/>
</dbReference>
<dbReference type="SUPFAM" id="SSF56059">
    <property type="entry name" value="Glutathione synthetase ATP-binding domain-like"/>
    <property type="match status" value="1"/>
</dbReference>
<evidence type="ECO:0000256" key="1">
    <source>
        <dbReference type="PROSITE-ProRule" id="PRU00409"/>
    </source>
</evidence>
<dbReference type="GO" id="GO:0009432">
    <property type="term" value="P:SOS response"/>
    <property type="evidence" value="ECO:0007669"/>
    <property type="project" value="TreeGrafter"/>
</dbReference>
<dbReference type="OrthoDB" id="9794735at2"/>
<dbReference type="GO" id="GO:0005737">
    <property type="term" value="C:cytoplasm"/>
    <property type="evidence" value="ECO:0007669"/>
    <property type="project" value="TreeGrafter"/>
</dbReference>
<keyword evidence="4" id="KW-1185">Reference proteome</keyword>
<protein>
    <recommendedName>
        <fullName evidence="2">ATP-grasp domain-containing protein</fullName>
    </recommendedName>
</protein>
<accession>A0A2T0JB31</accession>
<proteinExistence type="predicted"/>
<keyword evidence="1" id="KW-0067">ATP-binding</keyword>
<dbReference type="Gene3D" id="3.30.470.20">
    <property type="entry name" value="ATP-grasp fold, B domain"/>
    <property type="match status" value="1"/>
</dbReference>
<dbReference type="GO" id="GO:0018169">
    <property type="term" value="F:ribosomal S6-glutamic acid ligase activity"/>
    <property type="evidence" value="ECO:0007669"/>
    <property type="project" value="TreeGrafter"/>
</dbReference>
<name>A0A2T0JB31_9ACTN</name>
<dbReference type="GO" id="GO:0046872">
    <property type="term" value="F:metal ion binding"/>
    <property type="evidence" value="ECO:0007669"/>
    <property type="project" value="InterPro"/>
</dbReference>
<dbReference type="RefSeq" id="WP_106331134.1">
    <property type="nucleotide sequence ID" value="NZ_BOMO01000195.1"/>
</dbReference>
<keyword evidence="1" id="KW-0547">Nucleotide-binding</keyword>
<dbReference type="Proteomes" id="UP000239415">
    <property type="component" value="Unassembled WGS sequence"/>
</dbReference>
<evidence type="ECO:0000313" key="4">
    <source>
        <dbReference type="Proteomes" id="UP000239415"/>
    </source>
</evidence>
<gene>
    <name evidence="3" type="ORF">CLV67_1475</name>
</gene>
<dbReference type="EMBL" id="PVMZ01000047">
    <property type="protein sequence ID" value="PRX04719.1"/>
    <property type="molecule type" value="Genomic_DNA"/>
</dbReference>
<dbReference type="AlphaFoldDB" id="A0A2T0JB31"/>
<evidence type="ECO:0000313" key="3">
    <source>
        <dbReference type="EMBL" id="PRX04719.1"/>
    </source>
</evidence>
<feature type="domain" description="ATP-grasp" evidence="2">
    <location>
        <begin position="133"/>
        <end position="309"/>
    </location>
</feature>
<reference evidence="3 4" key="1">
    <citation type="submission" date="2018-03" db="EMBL/GenBank/DDBJ databases">
        <title>Genomic Encyclopedia of Archaeal and Bacterial Type Strains, Phase II (KMG-II): from individual species to whole genera.</title>
        <authorList>
            <person name="Goeker M."/>
        </authorList>
    </citation>
    <scope>NUCLEOTIDE SEQUENCE [LARGE SCALE GENOMIC DNA]</scope>
    <source>
        <strain evidence="3 4">DSM 43146</strain>
    </source>
</reference>
<organism evidence="3 4">
    <name type="scientific">Actinoplanes italicus</name>
    <dbReference type="NCBI Taxonomy" id="113567"/>
    <lineage>
        <taxon>Bacteria</taxon>
        <taxon>Bacillati</taxon>
        <taxon>Actinomycetota</taxon>
        <taxon>Actinomycetes</taxon>
        <taxon>Micromonosporales</taxon>
        <taxon>Micromonosporaceae</taxon>
        <taxon>Actinoplanes</taxon>
    </lineage>
</organism>
<sequence length="322" mass="36565">MRQPRHVAILSLQNDLHALLVQRELRDRHDIVCDIVATDRLSGSSGLSWSDGISQLPTRDGGLVDVRRLDLIWLRRFNVPQIVPDTVTDPAQVQVIRNDCHWALLGLLLTDFRGGWISDPQATRAADNKLVQLRVAQQCGLRVPRTLISQDPEQIRRFHASARTGVIVKTIKGGTVWPLVTARMLDEHLAAEESMRLAPAIYQEYVPGTRHLRVLMLGETAYPVLIETDDLDWRPNLNVPVRETRLPADLTRRLGRVLHRLRLRMGVFDIKIDDTGEPVWLELNPQGQFLFVQGLIGMDLVTPFAEFVRRELPAREHVLDAS</sequence>
<dbReference type="PANTHER" id="PTHR21621:SF0">
    <property type="entry name" value="BETA-CITRYLGLUTAMATE SYNTHASE B-RELATED"/>
    <property type="match status" value="1"/>
</dbReference>
<dbReference type="PROSITE" id="PS50975">
    <property type="entry name" value="ATP_GRASP"/>
    <property type="match status" value="1"/>
</dbReference>
<evidence type="ECO:0000259" key="2">
    <source>
        <dbReference type="PROSITE" id="PS50975"/>
    </source>
</evidence>